<evidence type="ECO:0000313" key="2">
    <source>
        <dbReference type="EMBL" id="ETW86833.1"/>
    </source>
</evidence>
<evidence type="ECO:0000313" key="3">
    <source>
        <dbReference type="Proteomes" id="UP000030671"/>
    </source>
</evidence>
<dbReference type="EMBL" id="KI925454">
    <property type="protein sequence ID" value="ETW86833.1"/>
    <property type="molecule type" value="Genomic_DNA"/>
</dbReference>
<dbReference type="GeneID" id="20674533"/>
<gene>
    <name evidence="2" type="ORF">HETIRDRAFT_431393</name>
</gene>
<proteinExistence type="predicted"/>
<dbReference type="eggNOG" id="ENOG502SFK6">
    <property type="taxonomic scope" value="Eukaryota"/>
</dbReference>
<accession>W4KLX5</accession>
<dbReference type="AlphaFoldDB" id="W4KLX5"/>
<dbReference type="RefSeq" id="XP_009540815.1">
    <property type="nucleotide sequence ID" value="XM_009542520.1"/>
</dbReference>
<dbReference type="Proteomes" id="UP000030671">
    <property type="component" value="Unassembled WGS sequence"/>
</dbReference>
<feature type="chain" id="PRO_5004844353" evidence="1">
    <location>
        <begin position="21"/>
        <end position="265"/>
    </location>
</feature>
<feature type="signal peptide" evidence="1">
    <location>
        <begin position="1"/>
        <end position="20"/>
    </location>
</feature>
<name>W4KLX5_HETIT</name>
<keyword evidence="3" id="KW-1185">Reference proteome</keyword>
<dbReference type="OrthoDB" id="2149598at2759"/>
<evidence type="ECO:0000256" key="1">
    <source>
        <dbReference type="SAM" id="SignalP"/>
    </source>
</evidence>
<sequence>MLAFIFGALTALLASQSARASLAPALQARALTAIQGTYNTTFVHVVTSKDHAQSLVPSQYPLLPVNKTLYPGLSDDQHPIVLELGREANAGPPGLGILSFQEAKIEVPDVQRVSDSDRPFLHKRWIAVDDGLDVVGSWVQYGLNTSLETFAPANSSNSSSYSYTVQGAIEAELSALSKEETPRFGLDTYTTGATLPWFGTYLLCAQHTYNFTHPVEPFVFTKGTVTLYPPYAGPNATGPITLEAAGVHVTASFDISYALACSEFF</sequence>
<protein>
    <submittedName>
        <fullName evidence="2">Uncharacterized protein</fullName>
    </submittedName>
</protein>
<reference evidence="2 3" key="1">
    <citation type="journal article" date="2012" name="New Phytol.">
        <title>Insight into trade-off between wood decay and parasitism from the genome of a fungal forest pathogen.</title>
        <authorList>
            <person name="Olson A."/>
            <person name="Aerts A."/>
            <person name="Asiegbu F."/>
            <person name="Belbahri L."/>
            <person name="Bouzid O."/>
            <person name="Broberg A."/>
            <person name="Canback B."/>
            <person name="Coutinho P.M."/>
            <person name="Cullen D."/>
            <person name="Dalman K."/>
            <person name="Deflorio G."/>
            <person name="van Diepen L.T."/>
            <person name="Dunand C."/>
            <person name="Duplessis S."/>
            <person name="Durling M."/>
            <person name="Gonthier P."/>
            <person name="Grimwood J."/>
            <person name="Fossdal C.G."/>
            <person name="Hansson D."/>
            <person name="Henrissat B."/>
            <person name="Hietala A."/>
            <person name="Himmelstrand K."/>
            <person name="Hoffmeister D."/>
            <person name="Hogberg N."/>
            <person name="James T.Y."/>
            <person name="Karlsson M."/>
            <person name="Kohler A."/>
            <person name="Kues U."/>
            <person name="Lee Y.H."/>
            <person name="Lin Y.C."/>
            <person name="Lind M."/>
            <person name="Lindquist E."/>
            <person name="Lombard V."/>
            <person name="Lucas S."/>
            <person name="Lunden K."/>
            <person name="Morin E."/>
            <person name="Murat C."/>
            <person name="Park J."/>
            <person name="Raffaello T."/>
            <person name="Rouze P."/>
            <person name="Salamov A."/>
            <person name="Schmutz J."/>
            <person name="Solheim H."/>
            <person name="Stahlberg J."/>
            <person name="Velez H."/>
            <person name="de Vries R.P."/>
            <person name="Wiebenga A."/>
            <person name="Woodward S."/>
            <person name="Yakovlev I."/>
            <person name="Garbelotto M."/>
            <person name="Martin F."/>
            <person name="Grigoriev I.V."/>
            <person name="Stenlid J."/>
        </authorList>
    </citation>
    <scope>NUCLEOTIDE SEQUENCE [LARGE SCALE GENOMIC DNA]</scope>
    <source>
        <strain evidence="2 3">TC 32-1</strain>
    </source>
</reference>
<dbReference type="KEGG" id="hir:HETIRDRAFT_431393"/>
<dbReference type="HOGENOM" id="CLU_1049937_0_0_1"/>
<dbReference type="InParanoid" id="W4KLX5"/>
<organism evidence="2 3">
    <name type="scientific">Heterobasidion irregulare (strain TC 32-1)</name>
    <dbReference type="NCBI Taxonomy" id="747525"/>
    <lineage>
        <taxon>Eukaryota</taxon>
        <taxon>Fungi</taxon>
        <taxon>Dikarya</taxon>
        <taxon>Basidiomycota</taxon>
        <taxon>Agaricomycotina</taxon>
        <taxon>Agaricomycetes</taxon>
        <taxon>Russulales</taxon>
        <taxon>Bondarzewiaceae</taxon>
        <taxon>Heterobasidion</taxon>
        <taxon>Heterobasidion annosum species complex</taxon>
    </lineage>
</organism>
<keyword evidence="1" id="KW-0732">Signal</keyword>
<dbReference type="STRING" id="747525.W4KLX5"/>